<dbReference type="AlphaFoldDB" id="A0A1J5QPG1"/>
<accession>A0A1J5QPG1</accession>
<sequence>MSMCVPTRVTTIQAAEREVDDARRVLQAADGVEWVSDAADRFRATLAEALGATAHLSHALESAFRAVDAAHVAVDEAARGAAAARADPWVGVGDGERAWLPWRAHL</sequence>
<comment type="caution">
    <text evidence="1">The sequence shown here is derived from an EMBL/GenBank/DDBJ whole genome shotgun (WGS) entry which is preliminary data.</text>
</comment>
<protein>
    <submittedName>
        <fullName evidence="1">Uncharacterized protein</fullName>
    </submittedName>
</protein>
<proteinExistence type="predicted"/>
<organism evidence="1">
    <name type="scientific">mine drainage metagenome</name>
    <dbReference type="NCBI Taxonomy" id="410659"/>
    <lineage>
        <taxon>unclassified sequences</taxon>
        <taxon>metagenomes</taxon>
        <taxon>ecological metagenomes</taxon>
    </lineage>
</organism>
<evidence type="ECO:0000313" key="1">
    <source>
        <dbReference type="EMBL" id="OIQ79387.1"/>
    </source>
</evidence>
<gene>
    <name evidence="1" type="ORF">GALL_388800</name>
</gene>
<reference evidence="1" key="1">
    <citation type="submission" date="2016-10" db="EMBL/GenBank/DDBJ databases">
        <title>Sequence of Gallionella enrichment culture.</title>
        <authorList>
            <person name="Poehlein A."/>
            <person name="Muehling M."/>
            <person name="Daniel R."/>
        </authorList>
    </citation>
    <scope>NUCLEOTIDE SEQUENCE</scope>
</reference>
<dbReference type="EMBL" id="MLJW01001224">
    <property type="protein sequence ID" value="OIQ79387.1"/>
    <property type="molecule type" value="Genomic_DNA"/>
</dbReference>
<name>A0A1J5QPG1_9ZZZZ</name>